<dbReference type="Proteomes" id="UP000234420">
    <property type="component" value="Unassembled WGS sequence"/>
</dbReference>
<comment type="caution">
    <text evidence="1">The sequence shown here is derived from an EMBL/GenBank/DDBJ whole genome shotgun (WGS) entry which is preliminary data.</text>
</comment>
<dbReference type="AlphaFoldDB" id="A0A2N4UW23"/>
<sequence length="124" mass="13836">MLIPINAGDQFVTLSKSITSPFPKLSKRITKREKAKLNDWLQTNAILEAVRQGNDFAKGMFECLDVRNWSTADGESVHQFLFGAKYVNGHIGDLKYMGSVVSELQLNANSNTTELDPLIAWAFT</sequence>
<reference evidence="1 2" key="1">
    <citation type="journal article" date="2018" name="Syst. Appl. Microbiol.">
        <title>Photobacterium carnosum sp. nov., isolated from spoiled modified atmosphere packaged poultry meat.</title>
        <authorList>
            <person name="Hilgarth M."/>
            <person name="Fuertes S."/>
            <person name="Ehrmann M."/>
            <person name="Vogel R.F."/>
        </authorList>
    </citation>
    <scope>NUCLEOTIDE SEQUENCE [LARGE SCALE GENOMIC DNA]</scope>
    <source>
        <strain evidence="1 2">TMW 2.2021</strain>
    </source>
</reference>
<name>A0A2N4UW23_9GAMM</name>
<gene>
    <name evidence="1" type="ORF">CIK00_02860</name>
</gene>
<dbReference type="EMBL" id="NPIB01000002">
    <property type="protein sequence ID" value="PLC59222.1"/>
    <property type="molecule type" value="Genomic_DNA"/>
</dbReference>
<dbReference type="RefSeq" id="WP_101767425.1">
    <property type="nucleotide sequence ID" value="NZ_BPPU01000003.1"/>
</dbReference>
<keyword evidence="2" id="KW-1185">Reference proteome</keyword>
<organism evidence="1 2">
    <name type="scientific">Photobacterium carnosum</name>
    <dbReference type="NCBI Taxonomy" id="2023717"/>
    <lineage>
        <taxon>Bacteria</taxon>
        <taxon>Pseudomonadati</taxon>
        <taxon>Pseudomonadota</taxon>
        <taxon>Gammaproteobacteria</taxon>
        <taxon>Vibrionales</taxon>
        <taxon>Vibrionaceae</taxon>
        <taxon>Photobacterium</taxon>
    </lineage>
</organism>
<proteinExistence type="predicted"/>
<protein>
    <submittedName>
        <fullName evidence="1">Uncharacterized protein</fullName>
    </submittedName>
</protein>
<dbReference type="GeneID" id="69965866"/>
<accession>A0A2N4UW23</accession>
<evidence type="ECO:0000313" key="2">
    <source>
        <dbReference type="Proteomes" id="UP000234420"/>
    </source>
</evidence>
<evidence type="ECO:0000313" key="1">
    <source>
        <dbReference type="EMBL" id="PLC59222.1"/>
    </source>
</evidence>